<evidence type="ECO:0000256" key="1">
    <source>
        <dbReference type="ARBA" id="ARBA00038283"/>
    </source>
</evidence>
<dbReference type="InterPro" id="IPR036390">
    <property type="entry name" value="WH_DNA-bd_sf"/>
</dbReference>
<dbReference type="Pfam" id="PF08378">
    <property type="entry name" value="NERD"/>
    <property type="match status" value="1"/>
</dbReference>
<dbReference type="Pfam" id="PF01051">
    <property type="entry name" value="Rep3_N"/>
    <property type="match status" value="1"/>
</dbReference>
<dbReference type="Proteomes" id="UP000452141">
    <property type="component" value="Unassembled WGS sequence"/>
</dbReference>
<accession>A0A844FN65</accession>
<comment type="similarity">
    <text evidence="1">Belongs to the initiator RepB protein family.</text>
</comment>
<dbReference type="GO" id="GO:0003887">
    <property type="term" value="F:DNA-directed DNA polymerase activity"/>
    <property type="evidence" value="ECO:0007669"/>
    <property type="project" value="InterPro"/>
</dbReference>
<dbReference type="AlphaFoldDB" id="A0A844FN65"/>
<dbReference type="InterPro" id="IPR036388">
    <property type="entry name" value="WH-like_DNA-bd_sf"/>
</dbReference>
<evidence type="ECO:0000313" key="3">
    <source>
        <dbReference type="EMBL" id="MST80030.1"/>
    </source>
</evidence>
<name>A0A844FN65_9LACO</name>
<gene>
    <name evidence="3" type="ORF">FYJ61_06085</name>
</gene>
<dbReference type="GO" id="GO:0006270">
    <property type="term" value="P:DNA replication initiation"/>
    <property type="evidence" value="ECO:0007669"/>
    <property type="project" value="InterPro"/>
</dbReference>
<sequence length="490" mass="56812">MNTIFNPWFTSKHVNNETTIQSARKIEQLLDPSYDCLKQLSGNNLTSIRQINDTYIQYNLQHQSQIPVLSDSQIKQTEYLLAGDAGERLVDNEVRQLASPNKIILNNVLLPYQYGQYDTFHDNQIDNLLITETGIYCIEVKTRTIKGKLFDLSQLGPDIGNQLAFHKEAILETLQPGISIKPKMIKTIIVIVNRLGVDNFRLINNSDLENAGAKATTIKYLNLMISNESEHALFTPSQIGQINLRIRNSCLPDRRTYSDNVCFIHNPDLFQRINLALKWRVLAEQIVSYHVKLNDIALTGLNNKQQDFFWLIIGRLYDQKDRELTLIRKDLRKAAGYRGKDNSKLDKSLYSLVAFMRTTGLFQKVNYESGKLTIKAKRSKIYLFNYSNDYFTHWDYQIFRQLSTNTAKTLFRTFTQYSDAGSYQTSFQELRYLLGISPLDRNSDVVKRKIESALRQLSPFFSDLRYKVTKKGKSNQISEIEFYFSPMRFN</sequence>
<evidence type="ECO:0000259" key="2">
    <source>
        <dbReference type="PROSITE" id="PS50965"/>
    </source>
</evidence>
<dbReference type="SUPFAM" id="SSF46785">
    <property type="entry name" value="Winged helix' DNA-binding domain"/>
    <property type="match status" value="1"/>
</dbReference>
<feature type="domain" description="NERD" evidence="2">
    <location>
        <begin position="82"/>
        <end position="193"/>
    </location>
</feature>
<dbReference type="EMBL" id="VUMW01000015">
    <property type="protein sequence ID" value="MST80030.1"/>
    <property type="molecule type" value="Genomic_DNA"/>
</dbReference>
<protein>
    <submittedName>
        <fullName evidence="3">RepB family plasmid replication initiator protein</fullName>
    </submittedName>
</protein>
<dbReference type="InterPro" id="IPR011528">
    <property type="entry name" value="NERD"/>
</dbReference>
<dbReference type="PROSITE" id="PS50965">
    <property type="entry name" value="NERD"/>
    <property type="match status" value="1"/>
</dbReference>
<comment type="caution">
    <text evidence="3">The sequence shown here is derived from an EMBL/GenBank/DDBJ whole genome shotgun (WGS) entry which is preliminary data.</text>
</comment>
<organism evidence="3 4">
    <name type="scientific">Lactobacillus equicursoris</name>
    <dbReference type="NCBI Taxonomy" id="420645"/>
    <lineage>
        <taxon>Bacteria</taxon>
        <taxon>Bacillati</taxon>
        <taxon>Bacillota</taxon>
        <taxon>Bacilli</taxon>
        <taxon>Lactobacillales</taxon>
        <taxon>Lactobacillaceae</taxon>
        <taxon>Lactobacillus</taxon>
    </lineage>
</organism>
<dbReference type="RefSeq" id="WP_154486960.1">
    <property type="nucleotide sequence ID" value="NZ_VUMW01000015.1"/>
</dbReference>
<evidence type="ECO:0000313" key="4">
    <source>
        <dbReference type="Proteomes" id="UP000452141"/>
    </source>
</evidence>
<dbReference type="InterPro" id="IPR000525">
    <property type="entry name" value="Initiator_Rep_WH1"/>
</dbReference>
<proteinExistence type="inferred from homology"/>
<dbReference type="Gene3D" id="1.10.10.10">
    <property type="entry name" value="Winged helix-like DNA-binding domain superfamily/Winged helix DNA-binding domain"/>
    <property type="match status" value="1"/>
</dbReference>
<reference evidence="3 4" key="1">
    <citation type="submission" date="2019-08" db="EMBL/GenBank/DDBJ databases">
        <title>In-depth cultivation of the pig gut microbiome towards novel bacterial diversity and tailored functional studies.</title>
        <authorList>
            <person name="Wylensek D."/>
            <person name="Hitch T.C.A."/>
            <person name="Clavel T."/>
        </authorList>
    </citation>
    <scope>NUCLEOTIDE SEQUENCE [LARGE SCALE GENOMIC DNA]</scope>
    <source>
        <strain evidence="3 4">WCA-470BD-2E</strain>
    </source>
</reference>